<evidence type="ECO:0000256" key="7">
    <source>
        <dbReference type="SAM" id="Phobius"/>
    </source>
</evidence>
<gene>
    <name evidence="9" type="ORF">ACH4F9_13770</name>
</gene>
<sequence>MSSIQPSADPGGEVPADAVTATPRASHRASRRPATGHAVAVLILVAVAALVPLLGPSAALDGTGEAQAPGTAGITFLRTVLFAALCVQLGEVYATRLARRVPGAPLDRAPRSWAAYAAGAGIVAALGLASVVATGNLVPHRLSDMDIGGLYASRDGRLALVEVNAFIAALLCARSRRPSTAALPLAAVIVAEALRAHPPVEDTPLIGTGLTLVHLTCGVLWAGGLLQVLRMLRLWRTSAPRAGAAVLGLYARVAAVLFAAITVTGVCSTLRRMPASTVLDQLTETAYGRTLLAKVLLVVAVAVLALLARLRLRRAADPTSAYSPARWEVIALGAVVAVSALLTALPLPIRW</sequence>
<accession>A0ABW7QMQ6</accession>
<keyword evidence="2" id="KW-1003">Cell membrane</keyword>
<feature type="transmembrane region" description="Helical" evidence="7">
    <location>
        <begin position="209"/>
        <end position="229"/>
    </location>
</feature>
<feature type="transmembrane region" description="Helical" evidence="7">
    <location>
        <begin position="75"/>
        <end position="94"/>
    </location>
</feature>
<dbReference type="RefSeq" id="WP_397711357.1">
    <property type="nucleotide sequence ID" value="NZ_JBIRGN010000002.1"/>
</dbReference>
<comment type="subcellular location">
    <subcellularLocation>
        <location evidence="1">Cell membrane</location>
        <topology evidence="1">Multi-pass membrane protein</topology>
    </subcellularLocation>
</comment>
<feature type="transmembrane region" description="Helical" evidence="7">
    <location>
        <begin position="329"/>
        <end position="349"/>
    </location>
</feature>
<feature type="transmembrane region" description="Helical" evidence="7">
    <location>
        <begin position="249"/>
        <end position="271"/>
    </location>
</feature>
<feature type="region of interest" description="Disordered" evidence="6">
    <location>
        <begin position="1"/>
        <end position="32"/>
    </location>
</feature>
<dbReference type="EMBL" id="JBIRGQ010000002">
    <property type="protein sequence ID" value="MFH8546062.1"/>
    <property type="molecule type" value="Genomic_DNA"/>
</dbReference>
<reference evidence="9 10" key="1">
    <citation type="submission" date="2024-10" db="EMBL/GenBank/DDBJ databases">
        <title>The Natural Products Discovery Center: Release of the First 8490 Sequenced Strains for Exploring Actinobacteria Biosynthetic Diversity.</title>
        <authorList>
            <person name="Kalkreuter E."/>
            <person name="Kautsar S.A."/>
            <person name="Yang D."/>
            <person name="Bader C.D."/>
            <person name="Teijaro C.N."/>
            <person name="Fluegel L."/>
            <person name="Davis C.M."/>
            <person name="Simpson J.R."/>
            <person name="Lauterbach L."/>
            <person name="Steele A.D."/>
            <person name="Gui C."/>
            <person name="Meng S."/>
            <person name="Li G."/>
            <person name="Viehrig K."/>
            <person name="Ye F."/>
            <person name="Su P."/>
            <person name="Kiefer A.F."/>
            <person name="Nichols A."/>
            <person name="Cepeda A.J."/>
            <person name="Yan W."/>
            <person name="Fan B."/>
            <person name="Jiang Y."/>
            <person name="Adhikari A."/>
            <person name="Zheng C.-J."/>
            <person name="Schuster L."/>
            <person name="Cowan T.M."/>
            <person name="Smanski M.J."/>
            <person name="Chevrette M.G."/>
            <person name="De Carvalho L.P.S."/>
            <person name="Shen B."/>
        </authorList>
    </citation>
    <scope>NUCLEOTIDE SEQUENCE [LARGE SCALE GENOMIC DNA]</scope>
    <source>
        <strain evidence="9 10">NPDC017990</strain>
    </source>
</reference>
<dbReference type="InterPro" id="IPR032694">
    <property type="entry name" value="CopC/D"/>
</dbReference>
<comment type="caution">
    <text evidence="9">The sequence shown here is derived from an EMBL/GenBank/DDBJ whole genome shotgun (WGS) entry which is preliminary data.</text>
</comment>
<dbReference type="Pfam" id="PF05425">
    <property type="entry name" value="CopD"/>
    <property type="match status" value="1"/>
</dbReference>
<dbReference type="PANTHER" id="PTHR34820">
    <property type="entry name" value="INNER MEMBRANE PROTEIN YEBZ"/>
    <property type="match status" value="1"/>
</dbReference>
<evidence type="ECO:0000256" key="5">
    <source>
        <dbReference type="ARBA" id="ARBA00023136"/>
    </source>
</evidence>
<dbReference type="InterPro" id="IPR008457">
    <property type="entry name" value="Cu-R_CopD_dom"/>
</dbReference>
<evidence type="ECO:0000256" key="3">
    <source>
        <dbReference type="ARBA" id="ARBA00022692"/>
    </source>
</evidence>
<feature type="domain" description="Copper resistance protein D" evidence="8">
    <location>
        <begin position="245"/>
        <end position="341"/>
    </location>
</feature>
<evidence type="ECO:0000256" key="4">
    <source>
        <dbReference type="ARBA" id="ARBA00022989"/>
    </source>
</evidence>
<feature type="transmembrane region" description="Helical" evidence="7">
    <location>
        <begin position="115"/>
        <end position="136"/>
    </location>
</feature>
<protein>
    <submittedName>
        <fullName evidence="9">CopD family protein</fullName>
    </submittedName>
</protein>
<keyword evidence="10" id="KW-1185">Reference proteome</keyword>
<evidence type="ECO:0000313" key="10">
    <source>
        <dbReference type="Proteomes" id="UP001610818"/>
    </source>
</evidence>
<keyword evidence="4 7" id="KW-1133">Transmembrane helix</keyword>
<evidence type="ECO:0000256" key="2">
    <source>
        <dbReference type="ARBA" id="ARBA00022475"/>
    </source>
</evidence>
<evidence type="ECO:0000256" key="6">
    <source>
        <dbReference type="SAM" id="MobiDB-lite"/>
    </source>
</evidence>
<name>A0ABW7QMQ6_9ACTN</name>
<dbReference type="Proteomes" id="UP001610818">
    <property type="component" value="Unassembled WGS sequence"/>
</dbReference>
<organism evidence="9 10">
    <name type="scientific">Streptomyces longisporoflavus</name>
    <dbReference type="NCBI Taxonomy" id="28044"/>
    <lineage>
        <taxon>Bacteria</taxon>
        <taxon>Bacillati</taxon>
        <taxon>Actinomycetota</taxon>
        <taxon>Actinomycetes</taxon>
        <taxon>Kitasatosporales</taxon>
        <taxon>Streptomycetaceae</taxon>
        <taxon>Streptomyces</taxon>
    </lineage>
</organism>
<keyword evidence="3 7" id="KW-0812">Transmembrane</keyword>
<evidence type="ECO:0000313" key="9">
    <source>
        <dbReference type="EMBL" id="MFH8546062.1"/>
    </source>
</evidence>
<dbReference type="PANTHER" id="PTHR34820:SF4">
    <property type="entry name" value="INNER MEMBRANE PROTEIN YEBZ"/>
    <property type="match status" value="1"/>
</dbReference>
<feature type="transmembrane region" description="Helical" evidence="7">
    <location>
        <begin position="34"/>
        <end position="55"/>
    </location>
</feature>
<evidence type="ECO:0000259" key="8">
    <source>
        <dbReference type="Pfam" id="PF05425"/>
    </source>
</evidence>
<evidence type="ECO:0000256" key="1">
    <source>
        <dbReference type="ARBA" id="ARBA00004651"/>
    </source>
</evidence>
<feature type="transmembrane region" description="Helical" evidence="7">
    <location>
        <begin position="291"/>
        <end position="308"/>
    </location>
</feature>
<proteinExistence type="predicted"/>
<keyword evidence="5 7" id="KW-0472">Membrane</keyword>